<feature type="transmembrane region" description="Helical" evidence="11">
    <location>
        <begin position="976"/>
        <end position="997"/>
    </location>
</feature>
<feature type="region of interest" description="Disordered" evidence="10">
    <location>
        <begin position="1274"/>
        <end position="1298"/>
    </location>
</feature>
<evidence type="ECO:0000256" key="7">
    <source>
        <dbReference type="ARBA" id="ARBA00023136"/>
    </source>
</evidence>
<feature type="compositionally biased region" description="Low complexity" evidence="10">
    <location>
        <begin position="16"/>
        <end position="25"/>
    </location>
</feature>
<dbReference type="Gene3D" id="3.40.50.1000">
    <property type="entry name" value="HAD superfamily/HAD-like"/>
    <property type="match status" value="2"/>
</dbReference>
<feature type="compositionally biased region" description="Low complexity" evidence="10">
    <location>
        <begin position="1640"/>
        <end position="1658"/>
    </location>
</feature>
<dbReference type="SUPFAM" id="SSF56784">
    <property type="entry name" value="HAD-like"/>
    <property type="match status" value="2"/>
</dbReference>
<feature type="binding site" evidence="8">
    <location>
        <position position="2734"/>
    </location>
    <ligand>
        <name>ATP</name>
        <dbReference type="ChEBI" id="CHEBI:30616"/>
    </ligand>
</feature>
<sequence length="2793" mass="308244">MTSNNNGHKQNRKEANTNSNSNTSSDAMELQDLSRKRSSRQQQQQHQHQPSAHTSRNRRQQQQQGSSPAIDLPLIDTSVRRANMGGSHSMPPSPTLGLLTAQSAPITRYPSNPHTADLFHQRLPLTALPSSANFVQSGKMTKVPHYGRLRSVTTRILRMMDPRTLAQQHQRQHMKMAEERATGVQPEESTSGGTAAGVLGRSVVDTMRDATAVRRRRRFSHGSIPMGALSRHASRESRLAQNSLSVSIPPNFTGAAGPRKSIDFLRKSEDYGRRPSQQLTRPSWLSQLSPRTSRMDPLSLERDQLEGEHLLSPVQSIKHGASGEAFASLLHGNSASIHRTSMDARSALSSNINDKRSIVSIETQDASALPQPVQLMQCAVTTESIIAIPMPGFFLDPASDHWVGGHSFRQRMRYPNEAITVPASLTKRVHYEVSYDYPKNAISTARYNVVTFLPAQIAAQFSKVANIYFLFIAILQQVPGWSTTGRWSTVLPLCVFVSLSIAHEGFDDLRRHRMDHAENAQHTRVLKVKVHDRERLSFNFRELRHRGSHSIHSFRLRSSQSIHDIGRNTVDSAKRWAGSTIRIGSTIKESIVSRIAEKRRKQRELEDSDDEDEHVGANPNVTDGEAENVDGGDGVAESLLRKKLNRGVMSLRSWRGNRDDTQQNTGPNNTGSSQGDSGDDGEGQENNAGSSQQLNELGPMSDMESLRMMRRQIAHRRQASKLGGASLAATSIGGSMLDGQLMSPRRNGPTVAFNDIVEEVSFENLDEEIENPLPENMSCRWKKKRWENVQVGDLIMITKDEWIPADCIVIASTGFDGTCFVETAALDGETTLKQKQALEATNSEIQAPEQLAAFNAFTYVEPPSAELYNFEGYMEIKGERYPLTPNQLLLRGSVLRNTAYVYAQVVYSGEQTRLRLNATRNVRTKAPQIQRITNRIVIFVFFLLLVLCFVFSALGIHWNGSRRKKHWYLHKVHMPATALIFGYIVMMNALIPISLYVTLEAVKIFQCWFIQQDIAMYHPDTDTRAEARTTAINEDLGMVRYVFSDKTGTLTENIMKLRAVMIAGFSYLHIDLDRLKDSPKSGSKDTEEPVVDGLGTLSPESPKVHRTSSRLSFLRSGPLSAGSNGRQSPSLFKAQLFSKHRRQQSLPSPVLGSGAPTQGPRTLQQIAAANRANNGGGNGSSLRLPFAKHVRGLSASILRSPTNSVAAEDDDDSSEDGRAGSTFTEQQNLEMANERAAELAANTESAKLLNECPNSTAEASQLESAVDSEIEADPDLVGAGDEDPRAHTKASDDAPVSDLFSLPSSRRMMDSYTPPSEVFRARAEWFLRCMALCHTVQPDRDPLTGRITGYQATSPDEKALVAAAAELGYVMNNRAGPLVQLRVVASERMRDFNRAVIHGIKSNSGKASEQQQQLDGQIVTGSVSATSTPGTAVFAGLHSEIISPTGTEGTTIEPASAKASSDDGSRPNVNATNGNNCGSGQQKNSESDNPDAQSFDRGVPPPDPTDRLGNYEVLDVLEFSSARKRMSVILRCPDGRIVMMSKGADSALLPRLLKPENMNSDSSDTSYLPRPSRTVGRTSANGGSSNENGLGFASIPLRRKLSQPSAAYLHSRSSSVGSSMDYMRSDTPDLMPMFAGIGGVSPNNSNGNSGNGNGNSNLLSVPFPPRAISRLTDSVLPYSDIGSGNSAAASPRTPSGLCTSFDIRDGDPDEDEDEDDNKRASKQKSTVVTESSNAGNSLAEYGTLPLYIPANSASQRPSGATQFKLAHRRLMSDSQFSAISEVSSFADTQGHVEIPSSFGTPSREEEKWARAQALEALHQFSTEGLRTLMYAHKEIEPDYYEAWHNRYVAATTALVNRQQQVEAICEEIEGDLLLSGVSAIEDRLQAGVPETIFKLRRAGIRVWMLTGDKVETAINIAKSCRLIDTDVVETKTLDLKMMEQNKDRMALLVMQSITDYDNLEQIISQALEVAHSAAASVDERFEKRSKIQKLKRGMKKFGNMLNPRHRARRDQLHRHNKHQQGLRQADDVLAGALQKEQGNAGGTLGLRHISTAWPKPSTKTAEYLETSIADDELQRPATAIGWANDLDGSRAGTATPAPAPTLNNDILEVPRNPANMERAVSQATTVTTTTAAITQGQQCVRMSSSSSSSSQSSDVTRGVSKKNSTSTSDEPASESFGTISGGSRLTAGSPSFAVVIDGETLAALENYASEGLLDKFLSLGTMCDAVICSRVSPSQKALIVHNMRVRCEGGGIKGNKDTEAKMPKTPWYHAQRLLRPVVDLFKHDNDKYMVTLAIGDGGNDIAMIQEAHVGIGIAGQEGLQASRAADFSIGQFRFLQKLLFVHGRWSYVRVSMFIMGTFYKCMAFYVTQLIFQFYTGFSGTSLFESWTLSMYNTLFSILPVLVVGIFEQDLQPETLMAYPELYRDMGPKNHLFSVPLFIKRVVLIGILHSVIAAYFPIASSLYLGHDATTDDQFIVSIVVYGIMVLIVTLKIAYVDVRRWVIFSHLSVILSLVLWFGWNGVLNHIYPSSPGQGYYVLGTFRILMKNGAFWFQWIIFVAIALCLNVLILLAYTLRDPVEHRIATWVAFERRKEHTKHSHQRKLWMQRHRVLGVWDVLTLKWLRSSDAPKFAFTTYREIAHIHTLNQSAGALEATLALLKPDILANPAFVDSIINDIQNSGMKIALRKQVFWTQGQAEQFYAEHRRRFFFDRLVKYMTSGPVEAIALSGPNVISWWRQKMGATRPAQMRMTNPTCLRARYGLTDTRNSFHGSDSVESAKRELVFVFGQPAYKQIIL</sequence>
<feature type="compositionally biased region" description="Polar residues" evidence="10">
    <location>
        <begin position="1121"/>
        <end position="1130"/>
    </location>
</feature>
<comment type="caution">
    <text evidence="13">The sequence shown here is derived from an EMBL/GenBank/DDBJ whole genome shotgun (WGS) entry which is preliminary data.</text>
</comment>
<proteinExistence type="inferred from homology"/>
<keyword evidence="7 11" id="KW-0472">Membrane</keyword>
<dbReference type="InterPro" id="IPR001564">
    <property type="entry name" value="Nucleoside_diP_kinase"/>
</dbReference>
<feature type="region of interest" description="Disordered" evidence="10">
    <location>
        <begin position="1555"/>
        <end position="1591"/>
    </location>
</feature>
<keyword evidence="4" id="KW-0479">Metal-binding</keyword>
<feature type="binding site" evidence="8">
    <location>
        <position position="2706"/>
    </location>
    <ligand>
        <name>ATP</name>
        <dbReference type="ChEBI" id="CHEBI:30616"/>
    </ligand>
</feature>
<name>A0A9W8G6C0_9FUNG</name>
<dbReference type="InterPro" id="IPR023299">
    <property type="entry name" value="ATPase_P-typ_cyto_dom_N"/>
</dbReference>
<evidence type="ECO:0000256" key="9">
    <source>
        <dbReference type="RuleBase" id="RU004011"/>
    </source>
</evidence>
<feature type="region of interest" description="Disordered" evidence="10">
    <location>
        <begin position="215"/>
        <end position="236"/>
    </location>
</feature>
<evidence type="ECO:0000256" key="6">
    <source>
        <dbReference type="ARBA" id="ARBA00022989"/>
    </source>
</evidence>
<dbReference type="SMART" id="SM00562">
    <property type="entry name" value="NDK"/>
    <property type="match status" value="1"/>
</dbReference>
<dbReference type="Pfam" id="PF00334">
    <property type="entry name" value="NDK"/>
    <property type="match status" value="1"/>
</dbReference>
<dbReference type="InterPro" id="IPR034907">
    <property type="entry name" value="NDK-like_dom"/>
</dbReference>
<feature type="region of interest" description="Disordered" evidence="10">
    <location>
        <begin position="2136"/>
        <end position="2182"/>
    </location>
</feature>
<dbReference type="Gene3D" id="3.30.70.141">
    <property type="entry name" value="Nucleoside diphosphate kinase-like domain"/>
    <property type="match status" value="1"/>
</dbReference>
<feature type="region of interest" description="Disordered" evidence="10">
    <location>
        <begin position="2084"/>
        <end position="2105"/>
    </location>
</feature>
<feature type="transmembrane region" description="Helical" evidence="11">
    <location>
        <begin position="2473"/>
        <end position="2492"/>
    </location>
</feature>
<evidence type="ECO:0000256" key="1">
    <source>
        <dbReference type="ARBA" id="ARBA00004141"/>
    </source>
</evidence>
<dbReference type="InterPro" id="IPR036412">
    <property type="entry name" value="HAD-like_sf"/>
</dbReference>
<dbReference type="PROSITE" id="PS00469">
    <property type="entry name" value="NDPK"/>
    <property type="match status" value="1"/>
</dbReference>
<dbReference type="GO" id="GO:0006241">
    <property type="term" value="P:CTP biosynthetic process"/>
    <property type="evidence" value="ECO:0007669"/>
    <property type="project" value="InterPro"/>
</dbReference>
<dbReference type="PROSITE" id="PS51374">
    <property type="entry name" value="NDPK_LIKE"/>
    <property type="match status" value="1"/>
</dbReference>
<feature type="compositionally biased region" description="Polar residues" evidence="10">
    <location>
        <begin position="1723"/>
        <end position="1734"/>
    </location>
</feature>
<dbReference type="InterPro" id="IPR001757">
    <property type="entry name" value="P_typ_ATPase"/>
</dbReference>
<keyword evidence="5" id="KW-0460">Magnesium</keyword>
<evidence type="ECO:0000313" key="14">
    <source>
        <dbReference type="Proteomes" id="UP001151518"/>
    </source>
</evidence>
<dbReference type="GO" id="GO:0140326">
    <property type="term" value="F:ATPase-coupled intramembrane lipid transporter activity"/>
    <property type="evidence" value="ECO:0007669"/>
    <property type="project" value="TreeGrafter"/>
</dbReference>
<dbReference type="InterPro" id="IPR059000">
    <property type="entry name" value="ATPase_P-type_domA"/>
</dbReference>
<feature type="domain" description="Nucleoside diphosphate kinase-like" evidence="12">
    <location>
        <begin position="2649"/>
        <end position="2790"/>
    </location>
</feature>
<comment type="subcellular location">
    <subcellularLocation>
        <location evidence="1">Membrane</location>
        <topology evidence="1">Multi-pass membrane protein</topology>
    </subcellularLocation>
</comment>
<dbReference type="InterPro" id="IPR023214">
    <property type="entry name" value="HAD_sf"/>
</dbReference>
<feature type="compositionally biased region" description="Polar residues" evidence="10">
    <location>
        <begin position="2161"/>
        <end position="2182"/>
    </location>
</feature>
<feature type="binding site" evidence="8">
    <location>
        <position position="2657"/>
    </location>
    <ligand>
        <name>ATP</name>
        <dbReference type="ChEBI" id="CHEBI:30616"/>
    </ligand>
</feature>
<feature type="region of interest" description="Disordered" evidence="10">
    <location>
        <begin position="1"/>
        <end position="75"/>
    </location>
</feature>
<dbReference type="GO" id="GO:0046872">
    <property type="term" value="F:metal ion binding"/>
    <property type="evidence" value="ECO:0007669"/>
    <property type="project" value="UniProtKB-KW"/>
</dbReference>
<feature type="region of interest" description="Disordered" evidence="10">
    <location>
        <begin position="270"/>
        <end position="295"/>
    </location>
</feature>
<dbReference type="InterPro" id="IPR023298">
    <property type="entry name" value="ATPase_P-typ_TM_dom_sf"/>
</dbReference>
<protein>
    <recommendedName>
        <fullName evidence="2">Nucleoside diphosphate kinase</fullName>
    </recommendedName>
</protein>
<dbReference type="GO" id="GO:0005524">
    <property type="term" value="F:ATP binding"/>
    <property type="evidence" value="ECO:0007669"/>
    <property type="project" value="InterPro"/>
</dbReference>
<reference evidence="13" key="1">
    <citation type="submission" date="2022-07" db="EMBL/GenBank/DDBJ databases">
        <title>Phylogenomic reconstructions and comparative analyses of Kickxellomycotina fungi.</title>
        <authorList>
            <person name="Reynolds N.K."/>
            <person name="Stajich J.E."/>
            <person name="Barry K."/>
            <person name="Grigoriev I.V."/>
            <person name="Crous P."/>
            <person name="Smith M.E."/>
        </authorList>
    </citation>
    <scope>NUCLEOTIDE SEQUENCE</scope>
    <source>
        <strain evidence="13">NRRL 3115</strain>
    </source>
</reference>
<evidence type="ECO:0000256" key="4">
    <source>
        <dbReference type="ARBA" id="ARBA00022723"/>
    </source>
</evidence>
<feature type="region of interest" description="Disordered" evidence="10">
    <location>
        <begin position="1684"/>
        <end position="1734"/>
    </location>
</feature>
<dbReference type="SUPFAM" id="SSF81665">
    <property type="entry name" value="Calcium ATPase, transmembrane domain M"/>
    <property type="match status" value="1"/>
</dbReference>
<dbReference type="OrthoDB" id="377733at2759"/>
<dbReference type="GO" id="GO:0004550">
    <property type="term" value="F:nucleoside diphosphate kinase activity"/>
    <property type="evidence" value="ECO:0007669"/>
    <property type="project" value="InterPro"/>
</dbReference>
<feature type="binding site" evidence="8">
    <location>
        <position position="2764"/>
    </location>
    <ligand>
        <name>ATP</name>
        <dbReference type="ChEBI" id="CHEBI:30616"/>
    </ligand>
</feature>
<keyword evidence="6 11" id="KW-1133">Transmembrane helix</keyword>
<dbReference type="NCBIfam" id="TIGR01494">
    <property type="entry name" value="ATPase_P-type"/>
    <property type="match status" value="1"/>
</dbReference>
<feature type="transmembrane region" description="Helical" evidence="11">
    <location>
        <begin position="2549"/>
        <end position="2570"/>
    </location>
</feature>
<dbReference type="GO" id="GO:0016887">
    <property type="term" value="F:ATP hydrolysis activity"/>
    <property type="evidence" value="ECO:0007669"/>
    <property type="project" value="InterPro"/>
</dbReference>
<dbReference type="Pfam" id="PF16209">
    <property type="entry name" value="PhoLip_ATPase_N"/>
    <property type="match status" value="1"/>
</dbReference>
<dbReference type="Gene3D" id="3.40.1110.10">
    <property type="entry name" value="Calcium-transporting ATPase, cytoplasmic domain N"/>
    <property type="match status" value="2"/>
</dbReference>
<feature type="compositionally biased region" description="Polar residues" evidence="10">
    <location>
        <begin position="1575"/>
        <end position="1588"/>
    </location>
</feature>
<dbReference type="InterPro" id="IPR032630">
    <property type="entry name" value="P_typ_ATPase_c"/>
</dbReference>
<organism evidence="13 14">
    <name type="scientific">Coemansia spiralis</name>
    <dbReference type="NCBI Taxonomy" id="417178"/>
    <lineage>
        <taxon>Eukaryota</taxon>
        <taxon>Fungi</taxon>
        <taxon>Fungi incertae sedis</taxon>
        <taxon>Zoopagomycota</taxon>
        <taxon>Kickxellomycotina</taxon>
        <taxon>Kickxellomycetes</taxon>
        <taxon>Kickxellales</taxon>
        <taxon>Kickxellaceae</taxon>
        <taxon>Coemansia</taxon>
    </lineage>
</organism>
<dbReference type="GO" id="GO:0006892">
    <property type="term" value="P:post-Golgi vesicle-mediated transport"/>
    <property type="evidence" value="ECO:0007669"/>
    <property type="project" value="TreeGrafter"/>
</dbReference>
<feature type="binding site" evidence="8">
    <location>
        <position position="2740"/>
    </location>
    <ligand>
        <name>ATP</name>
        <dbReference type="ChEBI" id="CHEBI:30616"/>
    </ligand>
</feature>
<feature type="compositionally biased region" description="Polar residues" evidence="10">
    <location>
        <begin position="1684"/>
        <end position="1698"/>
    </location>
</feature>
<feature type="compositionally biased region" description="Polar residues" evidence="10">
    <location>
        <begin position="1467"/>
        <end position="1484"/>
    </location>
</feature>
<dbReference type="InterPro" id="IPR023005">
    <property type="entry name" value="Nucleoside_diP_kinase_AS"/>
</dbReference>
<dbReference type="Gene3D" id="2.70.150.10">
    <property type="entry name" value="Calcium-transporting ATPase, cytoplasmic transduction domain A"/>
    <property type="match status" value="1"/>
</dbReference>
<feature type="region of interest" description="Disordered" evidence="10">
    <location>
        <begin position="1636"/>
        <end position="1658"/>
    </location>
</feature>
<feature type="region of interest" description="Disordered" evidence="10">
    <location>
        <begin position="1078"/>
        <end position="1160"/>
    </location>
</feature>
<dbReference type="GO" id="GO:0032456">
    <property type="term" value="P:endocytic recycling"/>
    <property type="evidence" value="ECO:0007669"/>
    <property type="project" value="TreeGrafter"/>
</dbReference>
<dbReference type="SUPFAM" id="SSF54919">
    <property type="entry name" value="Nucleoside diphosphate kinase, NDK"/>
    <property type="match status" value="1"/>
</dbReference>
<dbReference type="Proteomes" id="UP001151518">
    <property type="component" value="Unassembled WGS sequence"/>
</dbReference>
<keyword evidence="3 11" id="KW-0812">Transmembrane</keyword>
<evidence type="ECO:0000256" key="3">
    <source>
        <dbReference type="ARBA" id="ARBA00022692"/>
    </source>
</evidence>
<feature type="transmembrane region" description="Helical" evidence="11">
    <location>
        <begin position="936"/>
        <end position="956"/>
    </location>
</feature>
<dbReference type="GO" id="GO:0006183">
    <property type="term" value="P:GTP biosynthetic process"/>
    <property type="evidence" value="ECO:0007669"/>
    <property type="project" value="InterPro"/>
</dbReference>
<dbReference type="PANTHER" id="PTHR24092">
    <property type="entry name" value="PROBABLE PHOSPHOLIPID-TRANSPORTING ATPASE"/>
    <property type="match status" value="1"/>
</dbReference>
<feature type="compositionally biased region" description="Polar residues" evidence="10">
    <location>
        <begin position="686"/>
        <end position="695"/>
    </location>
</feature>
<feature type="compositionally biased region" description="Polar residues" evidence="10">
    <location>
        <begin position="275"/>
        <end position="292"/>
    </location>
</feature>
<accession>A0A9W8G6C0</accession>
<gene>
    <name evidence="13" type="ORF">GGI25_003633</name>
</gene>
<evidence type="ECO:0000256" key="5">
    <source>
        <dbReference type="ARBA" id="ARBA00022842"/>
    </source>
</evidence>
<dbReference type="PRINTS" id="PR01243">
    <property type="entry name" value="NUCDPKINASE"/>
</dbReference>
<feature type="compositionally biased region" description="Low complexity" evidence="10">
    <location>
        <begin position="2136"/>
        <end position="2153"/>
    </location>
</feature>
<feature type="compositionally biased region" description="Polar residues" evidence="10">
    <location>
        <begin position="1557"/>
        <end position="1566"/>
    </location>
</feature>
<feature type="transmembrane region" description="Helical" evidence="11">
    <location>
        <begin position="2441"/>
        <end position="2461"/>
    </location>
</feature>
<dbReference type="Pfam" id="PF00122">
    <property type="entry name" value="E1-E2_ATPase"/>
    <property type="match status" value="1"/>
</dbReference>
<dbReference type="SUPFAM" id="SSF81660">
    <property type="entry name" value="Metal cation-transporting ATPase, ATP-binding domain N"/>
    <property type="match status" value="1"/>
</dbReference>
<evidence type="ECO:0000313" key="13">
    <source>
        <dbReference type="EMBL" id="KAJ2676246.1"/>
    </source>
</evidence>
<feature type="region of interest" description="Disordered" evidence="10">
    <location>
        <begin position="598"/>
        <end position="699"/>
    </location>
</feature>
<dbReference type="EMBL" id="JANBTW010000041">
    <property type="protein sequence ID" value="KAJ2676246.1"/>
    <property type="molecule type" value="Genomic_DNA"/>
</dbReference>
<dbReference type="SUPFAM" id="SSF81653">
    <property type="entry name" value="Calcium ATPase, transduction domain A"/>
    <property type="match status" value="1"/>
</dbReference>
<feature type="active site" description="Pros-phosphohistidine intermediate" evidence="8">
    <location>
        <position position="2767"/>
    </location>
</feature>
<evidence type="ECO:0000256" key="2">
    <source>
        <dbReference type="ARBA" id="ARBA00017632"/>
    </source>
</evidence>
<dbReference type="PROSITE" id="PS00154">
    <property type="entry name" value="ATPASE_E1_E2"/>
    <property type="match status" value="1"/>
</dbReference>
<feature type="binding site" evidence="8">
    <location>
        <position position="2754"/>
    </location>
    <ligand>
        <name>ATP</name>
        <dbReference type="ChEBI" id="CHEBI:30616"/>
    </ligand>
</feature>
<evidence type="ECO:0000256" key="11">
    <source>
        <dbReference type="SAM" id="Phobius"/>
    </source>
</evidence>
<dbReference type="GO" id="GO:0006228">
    <property type="term" value="P:UTP biosynthetic process"/>
    <property type="evidence" value="ECO:0007669"/>
    <property type="project" value="InterPro"/>
</dbReference>
<dbReference type="GO" id="GO:0005802">
    <property type="term" value="C:trans-Golgi network"/>
    <property type="evidence" value="ECO:0007669"/>
    <property type="project" value="TreeGrafter"/>
</dbReference>
<feature type="compositionally biased region" description="Basic and acidic residues" evidence="10">
    <location>
        <begin position="1282"/>
        <end position="1292"/>
    </location>
</feature>
<dbReference type="InterPro" id="IPR008250">
    <property type="entry name" value="ATPase_P-typ_transduc_dom_A_sf"/>
</dbReference>
<feature type="transmembrane region" description="Helical" evidence="11">
    <location>
        <begin position="2499"/>
        <end position="2517"/>
    </location>
</feature>
<evidence type="ECO:0000256" key="10">
    <source>
        <dbReference type="SAM" id="MobiDB-lite"/>
    </source>
</evidence>
<dbReference type="GO" id="GO:0005886">
    <property type="term" value="C:plasma membrane"/>
    <property type="evidence" value="ECO:0007669"/>
    <property type="project" value="TreeGrafter"/>
</dbReference>
<feature type="region of interest" description="Disordered" evidence="10">
    <location>
        <begin position="1201"/>
        <end position="1220"/>
    </location>
</feature>
<dbReference type="PANTHER" id="PTHR24092:SF174">
    <property type="entry name" value="PHOSPHOLIPID-TRANSPORTING ATPASE DNF3-RELATED"/>
    <property type="match status" value="1"/>
</dbReference>
<dbReference type="Pfam" id="PF16212">
    <property type="entry name" value="PhoLip_ATPase_C"/>
    <property type="match status" value="1"/>
</dbReference>
<feature type="region of interest" description="Disordered" evidence="10">
    <location>
        <begin position="1444"/>
        <end position="1509"/>
    </location>
</feature>
<comment type="similarity">
    <text evidence="8 9">Belongs to the NDK family.</text>
</comment>
<dbReference type="InterPro" id="IPR036850">
    <property type="entry name" value="NDK-like_dom_sf"/>
</dbReference>
<dbReference type="GO" id="GO:0045332">
    <property type="term" value="P:phospholipid translocation"/>
    <property type="evidence" value="ECO:0007669"/>
    <property type="project" value="TreeGrafter"/>
</dbReference>
<evidence type="ECO:0000259" key="12">
    <source>
        <dbReference type="SMART" id="SM00562"/>
    </source>
</evidence>
<dbReference type="InterPro" id="IPR032631">
    <property type="entry name" value="P-type_ATPase_N"/>
</dbReference>
<evidence type="ECO:0000256" key="8">
    <source>
        <dbReference type="PROSITE-ProRule" id="PRU00706"/>
    </source>
</evidence>
<feature type="compositionally biased region" description="Basic and acidic residues" evidence="10">
    <location>
        <begin position="1078"/>
        <end position="1087"/>
    </location>
</feature>
<dbReference type="InterPro" id="IPR018303">
    <property type="entry name" value="ATPase_P-typ_P_site"/>
</dbReference>